<evidence type="ECO:0000313" key="5">
    <source>
        <dbReference type="Proteomes" id="UP000266441"/>
    </source>
</evidence>
<reference evidence="4 5" key="1">
    <citation type="journal article" date="2015" name="Int. J. Syst. Evol. Microbiol.">
        <title>Mariniphaga sediminis sp. nov., isolated from coastal sediment.</title>
        <authorList>
            <person name="Wang F.Q."/>
            <person name="Shen Q.Y."/>
            <person name="Chen G.J."/>
            <person name="Du Z.J."/>
        </authorList>
    </citation>
    <scope>NUCLEOTIDE SEQUENCE [LARGE SCALE GENOMIC DNA]</scope>
    <source>
        <strain evidence="4 5">SY21</strain>
    </source>
</reference>
<dbReference type="Gene3D" id="2.60.120.1440">
    <property type="match status" value="1"/>
</dbReference>
<accession>A0A399D5R8</accession>
<dbReference type="Pfam" id="PF04773">
    <property type="entry name" value="FecR"/>
    <property type="match status" value="1"/>
</dbReference>
<evidence type="ECO:0000259" key="3">
    <source>
        <dbReference type="Pfam" id="PF16344"/>
    </source>
</evidence>
<dbReference type="AlphaFoldDB" id="A0A399D5R8"/>
<dbReference type="InterPro" id="IPR006860">
    <property type="entry name" value="FecR"/>
</dbReference>
<dbReference type="Proteomes" id="UP000266441">
    <property type="component" value="Unassembled WGS sequence"/>
</dbReference>
<dbReference type="GO" id="GO:0016989">
    <property type="term" value="F:sigma factor antagonist activity"/>
    <property type="evidence" value="ECO:0007669"/>
    <property type="project" value="TreeGrafter"/>
</dbReference>
<dbReference type="PANTHER" id="PTHR30273">
    <property type="entry name" value="PERIPLASMIC SIGNAL SENSOR AND SIGMA FACTOR ACTIVATOR FECR-RELATED"/>
    <property type="match status" value="1"/>
</dbReference>
<dbReference type="FunFam" id="2.60.120.1440:FF:000001">
    <property type="entry name" value="Putative anti-sigma factor"/>
    <property type="match status" value="1"/>
</dbReference>
<dbReference type="InterPro" id="IPR012373">
    <property type="entry name" value="Ferrdict_sens_TM"/>
</dbReference>
<feature type="transmembrane region" description="Helical" evidence="1">
    <location>
        <begin position="82"/>
        <end position="106"/>
    </location>
</feature>
<evidence type="ECO:0000256" key="1">
    <source>
        <dbReference type="SAM" id="Phobius"/>
    </source>
</evidence>
<sequence>MNHKTDIEQLVIRYLNGECSITDQQELKHWLSQSDENQKIFYRTKDVWDASLKKEDNTREALLQFYKQRALQKQTSTKVLRLWKVVAGIAAVFVIGLVSIFILNMLSVETPNVRSEAAMMSFKVPFGSRSEVNLPDGTTVILNSGSELKYPVTFVDGKREVSLNGEAFFEVISDEANPFIVKTNYFDVQVTGTQFNVCSYTDDNFSNVSLLEGHVGVLFGQKDKVVDIVPGQQFYLDKEKRRYRVSERDVDMESSWKDGEFRFKEIAFPDLMKRLERWYDVRLSYSAPELKEMLYSGNFRNHETIWQVLDGLKLTTPIDYKRLGFRKFEIIYKPM</sequence>
<protein>
    <submittedName>
        <fullName evidence="4">DUF4974 domain-containing protein</fullName>
    </submittedName>
</protein>
<name>A0A399D5R8_9BACT</name>
<organism evidence="4 5">
    <name type="scientific">Mariniphaga sediminis</name>
    <dbReference type="NCBI Taxonomy" id="1628158"/>
    <lineage>
        <taxon>Bacteria</taxon>
        <taxon>Pseudomonadati</taxon>
        <taxon>Bacteroidota</taxon>
        <taxon>Bacteroidia</taxon>
        <taxon>Marinilabiliales</taxon>
        <taxon>Prolixibacteraceae</taxon>
        <taxon>Mariniphaga</taxon>
    </lineage>
</organism>
<dbReference type="PIRSF" id="PIRSF018266">
    <property type="entry name" value="FecR"/>
    <property type="match status" value="1"/>
</dbReference>
<dbReference type="InterPro" id="IPR032508">
    <property type="entry name" value="FecR_C"/>
</dbReference>
<comment type="caution">
    <text evidence="4">The sequence shown here is derived from an EMBL/GenBank/DDBJ whole genome shotgun (WGS) entry which is preliminary data.</text>
</comment>
<feature type="domain" description="FecR protein" evidence="2">
    <location>
        <begin position="126"/>
        <end position="215"/>
    </location>
</feature>
<dbReference type="Pfam" id="PF16344">
    <property type="entry name" value="FecR_C"/>
    <property type="match status" value="1"/>
</dbReference>
<proteinExistence type="predicted"/>
<keyword evidence="1" id="KW-1133">Transmembrane helix</keyword>
<dbReference type="EMBL" id="QWET01000005">
    <property type="protein sequence ID" value="RIH65780.1"/>
    <property type="molecule type" value="Genomic_DNA"/>
</dbReference>
<feature type="domain" description="Protein FecR C-terminal" evidence="3">
    <location>
        <begin position="261"/>
        <end position="321"/>
    </location>
</feature>
<evidence type="ECO:0000313" key="4">
    <source>
        <dbReference type="EMBL" id="RIH65780.1"/>
    </source>
</evidence>
<dbReference type="OrthoDB" id="643766at2"/>
<keyword evidence="1" id="KW-0812">Transmembrane</keyword>
<keyword evidence="5" id="KW-1185">Reference proteome</keyword>
<evidence type="ECO:0000259" key="2">
    <source>
        <dbReference type="Pfam" id="PF04773"/>
    </source>
</evidence>
<dbReference type="RefSeq" id="WP_119349622.1">
    <property type="nucleotide sequence ID" value="NZ_QWET01000005.1"/>
</dbReference>
<gene>
    <name evidence="4" type="ORF">D1164_08990</name>
</gene>
<keyword evidence="1" id="KW-0472">Membrane</keyword>
<dbReference type="PANTHER" id="PTHR30273:SF2">
    <property type="entry name" value="PROTEIN FECR"/>
    <property type="match status" value="1"/>
</dbReference>
<dbReference type="Gene3D" id="3.55.50.30">
    <property type="match status" value="1"/>
</dbReference>